<dbReference type="EMBL" id="SFBK01000195">
    <property type="protein sequence ID" value="TRU22250.1"/>
    <property type="molecule type" value="Genomic_DNA"/>
</dbReference>
<evidence type="ECO:0000313" key="2">
    <source>
        <dbReference type="Proteomes" id="UP000320551"/>
    </source>
</evidence>
<name>A0A552DJ90_MICAE</name>
<dbReference type="SUPFAM" id="SSF58113">
    <property type="entry name" value="Apolipoprotein A-I"/>
    <property type="match status" value="1"/>
</dbReference>
<protein>
    <submittedName>
        <fullName evidence="1">DUF4164 domain-containing protein</fullName>
    </submittedName>
</protein>
<accession>A0A552DJ90</accession>
<evidence type="ECO:0000313" key="1">
    <source>
        <dbReference type="EMBL" id="TRU22250.1"/>
    </source>
</evidence>
<sequence length="147" mass="16831">MSNETVTYSLEAVLTRIEGKIDNLQKDVNQKFDSFQKDVDQKFESLQKDFNQKFESLQKDFNQKFESLQKDFNQKFDKLDERLNKLEVGQAKLTEKVEGIDNRLKSVEGTQKNQVWTLIILLASAVAYGAAKPTATAGWKVFFSGNP</sequence>
<dbReference type="Proteomes" id="UP000320551">
    <property type="component" value="Unassembled WGS sequence"/>
</dbReference>
<gene>
    <name evidence="1" type="ORF">EWV80_14830</name>
</gene>
<organism evidence="1 2">
    <name type="scientific">Microcystis aeruginosa Ma_QC_B_20070730_S2</name>
    <dbReference type="NCBI Taxonomy" id="2486256"/>
    <lineage>
        <taxon>Bacteria</taxon>
        <taxon>Bacillati</taxon>
        <taxon>Cyanobacteriota</taxon>
        <taxon>Cyanophyceae</taxon>
        <taxon>Oscillatoriophycideae</taxon>
        <taxon>Chroococcales</taxon>
        <taxon>Microcystaceae</taxon>
        <taxon>Microcystis</taxon>
    </lineage>
</organism>
<reference evidence="1 2" key="1">
    <citation type="submission" date="2019-01" db="EMBL/GenBank/DDBJ databases">
        <title>Coherence of Microcystis species and biogeography revealed through population genomics.</title>
        <authorList>
            <person name="Perez-Carrascal O.M."/>
            <person name="Terrat Y."/>
            <person name="Giani A."/>
            <person name="Fortin N."/>
            <person name="Tromas N."/>
            <person name="Shapiro B.J."/>
        </authorList>
    </citation>
    <scope>NUCLEOTIDE SEQUENCE [LARGE SCALE GENOMIC DNA]</scope>
    <source>
        <strain evidence="1">Ma_QC_B_20070730_S2</strain>
    </source>
</reference>
<comment type="caution">
    <text evidence="1">The sequence shown here is derived from an EMBL/GenBank/DDBJ whole genome shotgun (WGS) entry which is preliminary data.</text>
</comment>
<dbReference type="AlphaFoldDB" id="A0A552DJ90"/>
<proteinExistence type="predicted"/>
<dbReference type="Gene3D" id="1.20.120.20">
    <property type="entry name" value="Apolipoprotein"/>
    <property type="match status" value="1"/>
</dbReference>